<reference evidence="2 3" key="1">
    <citation type="submission" date="2015-08" db="EMBL/GenBank/DDBJ databases">
        <title>Next Generation Sequencing and Analysis of the Genome of Puccinia sorghi L Schw, the Causal Agent of Maize Common Rust.</title>
        <authorList>
            <person name="Rochi L."/>
            <person name="Burguener G."/>
            <person name="Darino M."/>
            <person name="Turjanski A."/>
            <person name="Kreff E."/>
            <person name="Dieguez M.J."/>
            <person name="Sacco F."/>
        </authorList>
    </citation>
    <scope>NUCLEOTIDE SEQUENCE [LARGE SCALE GENOMIC DNA]</scope>
    <source>
        <strain evidence="2 3">RO10H11247</strain>
    </source>
</reference>
<feature type="transmembrane region" description="Helical" evidence="1">
    <location>
        <begin position="173"/>
        <end position="192"/>
    </location>
</feature>
<evidence type="ECO:0000313" key="3">
    <source>
        <dbReference type="Proteomes" id="UP000037035"/>
    </source>
</evidence>
<keyword evidence="3" id="KW-1185">Reference proteome</keyword>
<organism evidence="2 3">
    <name type="scientific">Puccinia sorghi</name>
    <dbReference type="NCBI Taxonomy" id="27349"/>
    <lineage>
        <taxon>Eukaryota</taxon>
        <taxon>Fungi</taxon>
        <taxon>Dikarya</taxon>
        <taxon>Basidiomycota</taxon>
        <taxon>Pucciniomycotina</taxon>
        <taxon>Pucciniomycetes</taxon>
        <taxon>Pucciniales</taxon>
        <taxon>Pucciniaceae</taxon>
        <taxon>Puccinia</taxon>
    </lineage>
</organism>
<feature type="transmembrane region" description="Helical" evidence="1">
    <location>
        <begin position="418"/>
        <end position="435"/>
    </location>
</feature>
<feature type="transmembrane region" description="Helical" evidence="1">
    <location>
        <begin position="138"/>
        <end position="161"/>
    </location>
</feature>
<dbReference type="Proteomes" id="UP000037035">
    <property type="component" value="Unassembled WGS sequence"/>
</dbReference>
<evidence type="ECO:0000313" key="2">
    <source>
        <dbReference type="EMBL" id="KNZ47402.1"/>
    </source>
</evidence>
<accession>A0A0L6UGN5</accession>
<sequence length="908" mass="104437">MLVRLFKIYHFFPFTVISSLHLRDLGRLSSNKHTFLFSKEKERKLLQVILQKVKMNLLRKGVNNLSAIEAEVWLQIIPFIEQHNRVPTRVVDKICAPYCDVHAFGEFEMPVPWYLLKVQGVRILTFLLTHINHPISPAFSFLLFPLPVLSLSTIQICYSLASHRVGYWQRTNIYPLLTGFQKFTLFKTCFFFTGNLLGPINEEIDFLIIYWFLIVDYFCGFLYNSLYSAVASPEEIARYFFLFFLKSFTPLHNSKTSPKSQILNKSIYCKNFSEIFNMQATGFEGATHRTSQNKVLGAPQGITFCPTQFRVRNPILNFLNVLFVDCKAMHCGNFDLFKVKCNKSSFLWGVGIKLKGPKCIDFQSTKKNIQKATRCSAKTWVLNMQPIHGVLGTSSGLHIFLQSQAIPRYEIYFLNSDLFPFILMYTAVLFLVLITKLNKTQFKNQPEPFISPSILISLNKAVTKQYFGFFPLSRNRLTHEEFLNCGSKSSMTIFFNIFDTKICRTSKISVNKNQQSIMQYFDLIHGILNMEFESSTSRELLISDTFITDIVIAIFKGHEFEIRFGKKNSFKKYLHWVAALEHLPHPATGVFQKIYSCLARCGNPPNTLTSQFCLLDKTWVVFDFSSFNLFGHWCLIFLGLFLTGNFLSSEDRRVSILTLEEDIEDGVQMCGGRVMCCWIGDFGQHANRFVWMTLACFGKLGGGSTGPQIFPRIAKSGLQFKQDSKGQGICGTWLITTHNDEFNLVNFPNFELNNLYISHREILTVLILCIQFMNGLFGLADFCAFADAMKIYLGQKKSNDRSILKQNQQFMSCPIMMTFIPASVIIVYVYQLNSSLKLGVQHATHPLWIHDPLDRCWSRGVAGEIYKMQIMFSLVLLGVKYNKSPFFGVIIFFFWTFCTVLIHRILLN</sequence>
<keyword evidence="1" id="KW-1133">Transmembrane helix</keyword>
<feature type="transmembrane region" description="Helical" evidence="1">
    <location>
        <begin position="204"/>
        <end position="223"/>
    </location>
</feature>
<dbReference type="AlphaFoldDB" id="A0A0L6UGN5"/>
<keyword evidence="1" id="KW-0472">Membrane</keyword>
<feature type="transmembrane region" description="Helical" evidence="1">
    <location>
        <begin position="762"/>
        <end position="789"/>
    </location>
</feature>
<feature type="transmembrane region" description="Helical" evidence="1">
    <location>
        <begin position="810"/>
        <end position="830"/>
    </location>
</feature>
<evidence type="ECO:0000256" key="1">
    <source>
        <dbReference type="SAM" id="Phobius"/>
    </source>
</evidence>
<gene>
    <name evidence="2" type="ORF">VP01_641g1</name>
</gene>
<feature type="transmembrane region" description="Helical" evidence="1">
    <location>
        <begin position="886"/>
        <end position="907"/>
    </location>
</feature>
<keyword evidence="1" id="KW-0812">Transmembrane</keyword>
<dbReference type="EMBL" id="LAVV01011741">
    <property type="protein sequence ID" value="KNZ47402.1"/>
    <property type="molecule type" value="Genomic_DNA"/>
</dbReference>
<dbReference type="VEuPathDB" id="FungiDB:VP01_641g1"/>
<comment type="caution">
    <text evidence="2">The sequence shown here is derived from an EMBL/GenBank/DDBJ whole genome shotgun (WGS) entry which is preliminary data.</text>
</comment>
<feature type="transmembrane region" description="Helical" evidence="1">
    <location>
        <begin position="627"/>
        <end position="647"/>
    </location>
</feature>
<proteinExistence type="predicted"/>
<name>A0A0L6UGN5_9BASI</name>
<protein>
    <submittedName>
        <fullName evidence="2">Uncharacterized protein</fullName>
    </submittedName>
</protein>